<comment type="function">
    <text evidence="7">Catalyzes the release of premature peptidyl moieties from peptidyl-tRNA molecules trapped in stalled 50S ribosomal subunits, and thus maintains levels of free tRNAs and 50S ribosomes.</text>
</comment>
<keyword evidence="2 7" id="KW-0820">tRNA-binding</keyword>
<dbReference type="PANTHER" id="PTHR17224">
    <property type="entry name" value="PEPTIDYL-TRNA HYDROLASE"/>
    <property type="match status" value="1"/>
</dbReference>
<evidence type="ECO:0000313" key="11">
    <source>
        <dbReference type="Proteomes" id="UP000320184"/>
    </source>
</evidence>
<dbReference type="EC" id="3.1.1.29" evidence="1 7"/>
<comment type="caution">
    <text evidence="7">Lacks conserved residue(s) required for the propagation of feature annotation.</text>
</comment>
<dbReference type="InterPro" id="IPR001328">
    <property type="entry name" value="Pept_tRNA_hydro"/>
</dbReference>
<sequence>MPLVLGLGNPGRRYARTRHNVGWRVVESLAGRWRAAPGEATEAYRSWRAEARGREVDLLVPLTFMNRSGAALEAWRERHGLEKDGLLVLVDDVYLPVGALRLRGLGSSGGHQGLESIEGTLGTREYARLRIGVGASESARLEEHVLEELPRDEEETLAEALARAADAVECWIGEGLLVAMNRFNRKARKEVEET</sequence>
<comment type="function">
    <text evidence="7">Hydrolyzes ribosome-free peptidyl-tRNAs (with 1 or more amino acids incorporated), which drop off the ribosome during protein synthesis, or as a result of ribosome stalling.</text>
</comment>
<evidence type="ECO:0000256" key="7">
    <source>
        <dbReference type="HAMAP-Rule" id="MF_00083"/>
    </source>
</evidence>
<dbReference type="Proteomes" id="UP000320184">
    <property type="component" value="Unassembled WGS sequence"/>
</dbReference>
<keyword evidence="4 7" id="KW-0694">RNA-binding</keyword>
<dbReference type="HAMAP" id="MF_00083">
    <property type="entry name" value="Pept_tRNA_hydro_bact"/>
    <property type="match status" value="1"/>
</dbReference>
<evidence type="ECO:0000256" key="9">
    <source>
        <dbReference type="RuleBase" id="RU004320"/>
    </source>
</evidence>
<feature type="binding site" evidence="7">
    <location>
        <position position="66"/>
    </location>
    <ligand>
        <name>tRNA</name>
        <dbReference type="ChEBI" id="CHEBI:17843"/>
    </ligand>
</feature>
<evidence type="ECO:0000313" key="10">
    <source>
        <dbReference type="EMBL" id="TMQ51379.1"/>
    </source>
</evidence>
<dbReference type="PANTHER" id="PTHR17224:SF1">
    <property type="entry name" value="PEPTIDYL-TRNA HYDROLASE"/>
    <property type="match status" value="1"/>
</dbReference>
<name>A0A538SJ27_UNCEI</name>
<evidence type="ECO:0000256" key="2">
    <source>
        <dbReference type="ARBA" id="ARBA00022555"/>
    </source>
</evidence>
<dbReference type="GO" id="GO:0006515">
    <property type="term" value="P:protein quality control for misfolded or incompletely synthesized proteins"/>
    <property type="evidence" value="ECO:0007669"/>
    <property type="project" value="UniProtKB-UniRule"/>
</dbReference>
<protein>
    <recommendedName>
        <fullName evidence="6 7">Peptidyl-tRNA hydrolase</fullName>
        <shortName evidence="7">Pth</shortName>
        <ecNumber evidence="1 7">3.1.1.29</ecNumber>
    </recommendedName>
</protein>
<dbReference type="InterPro" id="IPR018171">
    <property type="entry name" value="Pept_tRNA_hydro_CS"/>
</dbReference>
<comment type="subcellular location">
    <subcellularLocation>
        <location evidence="7">Cytoplasm</location>
    </subcellularLocation>
</comment>
<evidence type="ECO:0000256" key="1">
    <source>
        <dbReference type="ARBA" id="ARBA00013260"/>
    </source>
</evidence>
<dbReference type="GO" id="GO:0072344">
    <property type="term" value="P:rescue of stalled ribosome"/>
    <property type="evidence" value="ECO:0007669"/>
    <property type="project" value="UniProtKB-UniRule"/>
</dbReference>
<accession>A0A538SJ27</accession>
<proteinExistence type="inferred from homology"/>
<reference evidence="10 11" key="1">
    <citation type="journal article" date="2019" name="Nat. Microbiol.">
        <title>Mediterranean grassland soil C-N compound turnover is dependent on rainfall and depth, and is mediated by genomically divergent microorganisms.</title>
        <authorList>
            <person name="Diamond S."/>
            <person name="Andeer P.F."/>
            <person name="Li Z."/>
            <person name="Crits-Christoph A."/>
            <person name="Burstein D."/>
            <person name="Anantharaman K."/>
            <person name="Lane K.R."/>
            <person name="Thomas B.C."/>
            <person name="Pan C."/>
            <person name="Northen T.R."/>
            <person name="Banfield J.F."/>
        </authorList>
    </citation>
    <scope>NUCLEOTIDE SEQUENCE [LARGE SCALE GENOMIC DNA]</scope>
    <source>
        <strain evidence="10">WS_3</strain>
    </source>
</reference>
<dbReference type="GO" id="GO:0005737">
    <property type="term" value="C:cytoplasm"/>
    <property type="evidence" value="ECO:0007669"/>
    <property type="project" value="UniProtKB-SubCell"/>
</dbReference>
<organism evidence="10 11">
    <name type="scientific">Eiseniibacteriota bacterium</name>
    <dbReference type="NCBI Taxonomy" id="2212470"/>
    <lineage>
        <taxon>Bacteria</taxon>
        <taxon>Candidatus Eiseniibacteriota</taxon>
    </lineage>
</organism>
<evidence type="ECO:0000256" key="8">
    <source>
        <dbReference type="RuleBase" id="RU000673"/>
    </source>
</evidence>
<dbReference type="GO" id="GO:0004045">
    <property type="term" value="F:peptidyl-tRNA hydrolase activity"/>
    <property type="evidence" value="ECO:0007669"/>
    <property type="project" value="UniProtKB-UniRule"/>
</dbReference>
<dbReference type="PROSITE" id="PS01195">
    <property type="entry name" value="PEPT_TRNA_HYDROL_1"/>
    <property type="match status" value="1"/>
</dbReference>
<feature type="site" description="Discriminates between blocked and unblocked aminoacyl-tRNA" evidence="7">
    <location>
        <position position="9"/>
    </location>
</feature>
<dbReference type="InterPro" id="IPR036416">
    <property type="entry name" value="Pept_tRNA_hydro_sf"/>
</dbReference>
<keyword evidence="3 7" id="KW-0378">Hydrolase</keyword>
<dbReference type="NCBIfam" id="TIGR00447">
    <property type="entry name" value="pth"/>
    <property type="match status" value="1"/>
</dbReference>
<evidence type="ECO:0000256" key="3">
    <source>
        <dbReference type="ARBA" id="ARBA00022801"/>
    </source>
</evidence>
<feature type="binding site" evidence="7">
    <location>
        <position position="14"/>
    </location>
    <ligand>
        <name>tRNA</name>
        <dbReference type="ChEBI" id="CHEBI:17843"/>
    </ligand>
</feature>
<feature type="site" description="Stabilizes the basic form of H active site to accept a proton" evidence="7">
    <location>
        <position position="91"/>
    </location>
</feature>
<dbReference type="EMBL" id="VBOT01000072">
    <property type="protein sequence ID" value="TMQ51379.1"/>
    <property type="molecule type" value="Genomic_DNA"/>
</dbReference>
<dbReference type="Gene3D" id="3.40.50.1470">
    <property type="entry name" value="Peptidyl-tRNA hydrolase"/>
    <property type="match status" value="1"/>
</dbReference>
<gene>
    <name evidence="7" type="primary">pth</name>
    <name evidence="10" type="ORF">E6K73_05915</name>
</gene>
<keyword evidence="7" id="KW-0963">Cytoplasm</keyword>
<comment type="catalytic activity">
    <reaction evidence="7 8">
        <text>an N-acyl-L-alpha-aminoacyl-tRNA + H2O = an N-acyl-L-amino acid + a tRNA + H(+)</text>
        <dbReference type="Rhea" id="RHEA:54448"/>
        <dbReference type="Rhea" id="RHEA-COMP:10123"/>
        <dbReference type="Rhea" id="RHEA-COMP:13883"/>
        <dbReference type="ChEBI" id="CHEBI:15377"/>
        <dbReference type="ChEBI" id="CHEBI:15378"/>
        <dbReference type="ChEBI" id="CHEBI:59874"/>
        <dbReference type="ChEBI" id="CHEBI:78442"/>
        <dbReference type="ChEBI" id="CHEBI:138191"/>
        <dbReference type="EC" id="3.1.1.29"/>
    </reaction>
</comment>
<comment type="caution">
    <text evidence="10">The sequence shown here is derived from an EMBL/GenBank/DDBJ whole genome shotgun (WGS) entry which is preliminary data.</text>
</comment>
<dbReference type="AlphaFoldDB" id="A0A538SJ27"/>
<feature type="binding site" evidence="7">
    <location>
        <position position="64"/>
    </location>
    <ligand>
        <name>tRNA</name>
        <dbReference type="ChEBI" id="CHEBI:17843"/>
    </ligand>
</feature>
<dbReference type="CDD" id="cd00462">
    <property type="entry name" value="PTH"/>
    <property type="match status" value="1"/>
</dbReference>
<dbReference type="Pfam" id="PF01195">
    <property type="entry name" value="Pept_tRNA_hydro"/>
    <property type="match status" value="1"/>
</dbReference>
<dbReference type="SUPFAM" id="SSF53178">
    <property type="entry name" value="Peptidyl-tRNA hydrolase-like"/>
    <property type="match status" value="1"/>
</dbReference>
<comment type="similarity">
    <text evidence="5 7 9">Belongs to the PTH family.</text>
</comment>
<feature type="active site" description="Proton acceptor" evidence="7">
    <location>
        <position position="19"/>
    </location>
</feature>
<evidence type="ECO:0000256" key="5">
    <source>
        <dbReference type="ARBA" id="ARBA00038063"/>
    </source>
</evidence>
<comment type="subunit">
    <text evidence="7">Monomer.</text>
</comment>
<evidence type="ECO:0000256" key="4">
    <source>
        <dbReference type="ARBA" id="ARBA00022884"/>
    </source>
</evidence>
<dbReference type="GO" id="GO:0000049">
    <property type="term" value="F:tRNA binding"/>
    <property type="evidence" value="ECO:0007669"/>
    <property type="project" value="UniProtKB-UniRule"/>
</dbReference>
<evidence type="ECO:0000256" key="6">
    <source>
        <dbReference type="ARBA" id="ARBA00050038"/>
    </source>
</evidence>